<keyword evidence="3" id="KW-1185">Reference proteome</keyword>
<evidence type="ECO:0000259" key="1">
    <source>
        <dbReference type="SMART" id="SM00347"/>
    </source>
</evidence>
<dbReference type="Proteomes" id="UP000092498">
    <property type="component" value="Chromosome"/>
</dbReference>
<name>A0A1B1AJ85_9PROT</name>
<dbReference type="STRING" id="1759059.ATE48_12185"/>
<evidence type="ECO:0000313" key="3">
    <source>
        <dbReference type="Proteomes" id="UP000092498"/>
    </source>
</evidence>
<dbReference type="Gene3D" id="1.10.10.10">
    <property type="entry name" value="Winged helix-like DNA-binding domain superfamily/Winged helix DNA-binding domain"/>
    <property type="match status" value="1"/>
</dbReference>
<dbReference type="OrthoDB" id="5511415at2"/>
<dbReference type="InterPro" id="IPR000835">
    <property type="entry name" value="HTH_MarR-typ"/>
</dbReference>
<dbReference type="Pfam" id="PF12802">
    <property type="entry name" value="MarR_2"/>
    <property type="match status" value="1"/>
</dbReference>
<proteinExistence type="predicted"/>
<accession>A0A1B1AJ85</accession>
<sequence length="147" mass="16274">MKKPQQASAENILDLSVAVIEFYFRIEALSEATAGFATAGGEWGMLRMLVKDGPQTVPDMARSRPVSRQHCQTTANALEAQGLVEFIDNPKHKTSKLVRATKKGRDRFQSMRKQFLQAAGVYAPLFTAAEVTAATDVCRRARDMIEI</sequence>
<dbReference type="EMBL" id="CP013244">
    <property type="protein sequence ID" value="ANP46622.1"/>
    <property type="molecule type" value="Genomic_DNA"/>
</dbReference>
<dbReference type="SUPFAM" id="SSF46785">
    <property type="entry name" value="Winged helix' DNA-binding domain"/>
    <property type="match status" value="1"/>
</dbReference>
<dbReference type="SMART" id="SM00347">
    <property type="entry name" value="HTH_MARR"/>
    <property type="match status" value="1"/>
</dbReference>
<reference evidence="2 3" key="1">
    <citation type="submission" date="2015-11" db="EMBL/GenBank/DDBJ databases">
        <title>Whole-Genome Sequence of Candidatus Oderbacter manganicum from the National Park Lower Oder Valley, Germany.</title>
        <authorList>
            <person name="Braun B."/>
            <person name="Liere K."/>
            <person name="Szewzyk U."/>
        </authorList>
    </citation>
    <scope>NUCLEOTIDE SEQUENCE [LARGE SCALE GENOMIC DNA]</scope>
    <source>
        <strain evidence="2 3">OTSz_A_272</strain>
    </source>
</reference>
<organism evidence="2 3">
    <name type="scientific">Candidatus Viadribacter manganicus</name>
    <dbReference type="NCBI Taxonomy" id="1759059"/>
    <lineage>
        <taxon>Bacteria</taxon>
        <taxon>Pseudomonadati</taxon>
        <taxon>Pseudomonadota</taxon>
        <taxon>Alphaproteobacteria</taxon>
        <taxon>Hyphomonadales</taxon>
        <taxon>Hyphomonadaceae</taxon>
        <taxon>Candidatus Viadribacter</taxon>
    </lineage>
</organism>
<dbReference type="InterPro" id="IPR036390">
    <property type="entry name" value="WH_DNA-bd_sf"/>
</dbReference>
<evidence type="ECO:0000313" key="2">
    <source>
        <dbReference type="EMBL" id="ANP46622.1"/>
    </source>
</evidence>
<dbReference type="KEGG" id="cbot:ATE48_12185"/>
<dbReference type="AlphaFoldDB" id="A0A1B1AJ85"/>
<dbReference type="RefSeq" id="WP_066771899.1">
    <property type="nucleotide sequence ID" value="NZ_CP013244.1"/>
</dbReference>
<gene>
    <name evidence="2" type="ORF">ATE48_12185</name>
</gene>
<dbReference type="InterPro" id="IPR036388">
    <property type="entry name" value="WH-like_DNA-bd_sf"/>
</dbReference>
<feature type="domain" description="HTH marR-type" evidence="1">
    <location>
        <begin position="31"/>
        <end position="131"/>
    </location>
</feature>
<protein>
    <recommendedName>
        <fullName evidence="1">HTH marR-type domain-containing protein</fullName>
    </recommendedName>
</protein>
<dbReference type="GO" id="GO:0003700">
    <property type="term" value="F:DNA-binding transcription factor activity"/>
    <property type="evidence" value="ECO:0007669"/>
    <property type="project" value="InterPro"/>
</dbReference>
<dbReference type="InParanoid" id="A0A1B1AJ85"/>